<accession>A0ABU3T671</accession>
<name>A0ABU3T671_9MICO</name>
<keyword evidence="1" id="KW-0812">Transmembrane</keyword>
<sequence length="347" mass="37827">MVLRSMNRQATLDGLDLYRRLDRPHPETTVDDDGRITAVLDQLHSDLKVALSRPSVVRGWRAQALFASTVIALDGCEMMTQVDLGEVFVDGDDAKAPDFFLHLRGGRRILVDVKSAKAPAGVGTLQTFSAKDVARMRRFGDLYAAEVFLAFYFSSMTLWALVSLDDLTCGPGGGYRISFEDVVRLNKMGLLGDRSIGVETPLSFTVFPDASQPNKIDDHGRAELTVGAVSVSVAGRELLEPQDRRVATFLMTYGTWSTAESTQAADGKLLSATWSVAPDELLNEGLQDFEVIGTLSSMYATAFELGTTGPAGYTGLQIEPDPGALIALIPHDYASENLPLWRFEQVQ</sequence>
<organism evidence="2 3">
    <name type="scientific">Microbacterium galbum</name>
    <dbReference type="NCBI Taxonomy" id="3075994"/>
    <lineage>
        <taxon>Bacteria</taxon>
        <taxon>Bacillati</taxon>
        <taxon>Actinomycetota</taxon>
        <taxon>Actinomycetes</taxon>
        <taxon>Micrococcales</taxon>
        <taxon>Microbacteriaceae</taxon>
        <taxon>Microbacterium</taxon>
    </lineage>
</organism>
<evidence type="ECO:0000313" key="3">
    <source>
        <dbReference type="Proteomes" id="UP001263371"/>
    </source>
</evidence>
<dbReference type="EMBL" id="JAWDIS010000001">
    <property type="protein sequence ID" value="MDU0366871.1"/>
    <property type="molecule type" value="Genomic_DNA"/>
</dbReference>
<dbReference type="Proteomes" id="UP001263371">
    <property type="component" value="Unassembled WGS sequence"/>
</dbReference>
<keyword evidence="1" id="KW-1133">Transmembrane helix</keyword>
<proteinExistence type="predicted"/>
<gene>
    <name evidence="2" type="ORF">RWH45_06560</name>
</gene>
<keyword evidence="1" id="KW-0472">Membrane</keyword>
<evidence type="ECO:0008006" key="4">
    <source>
        <dbReference type="Google" id="ProtNLM"/>
    </source>
</evidence>
<evidence type="ECO:0000256" key="1">
    <source>
        <dbReference type="SAM" id="Phobius"/>
    </source>
</evidence>
<dbReference type="Gene3D" id="3.40.1350.10">
    <property type="match status" value="1"/>
</dbReference>
<evidence type="ECO:0000313" key="2">
    <source>
        <dbReference type="EMBL" id="MDU0366871.1"/>
    </source>
</evidence>
<feature type="transmembrane region" description="Helical" evidence="1">
    <location>
        <begin position="142"/>
        <end position="162"/>
    </location>
</feature>
<reference evidence="2 3" key="1">
    <citation type="submission" date="2023-09" db="EMBL/GenBank/DDBJ databases">
        <title>Microbacterium fusihabitans sp. nov., Microbacterium phycihabitans sp. nov., and Microbacterium cervinum sp. nov., isolated from dried seaweeds of beach.</title>
        <authorList>
            <person name="Lee S.D."/>
        </authorList>
    </citation>
    <scope>NUCLEOTIDE SEQUENCE [LARGE SCALE GENOMIC DNA]</scope>
    <source>
        <strain evidence="2 3">KSW4-17</strain>
    </source>
</reference>
<dbReference type="RefSeq" id="WP_315994077.1">
    <property type="nucleotide sequence ID" value="NZ_JAWDIS010000001.1"/>
</dbReference>
<keyword evidence="3" id="KW-1185">Reference proteome</keyword>
<protein>
    <recommendedName>
        <fullName evidence="4">PD-(D/E)XK endonuclease-like domain-containing protein</fullName>
    </recommendedName>
</protein>
<comment type="caution">
    <text evidence="2">The sequence shown here is derived from an EMBL/GenBank/DDBJ whole genome shotgun (WGS) entry which is preliminary data.</text>
</comment>
<dbReference type="InterPro" id="IPR011856">
    <property type="entry name" value="tRNA_endonuc-like_dom_sf"/>
</dbReference>